<dbReference type="EMBL" id="VOLT01000001">
    <property type="protein sequence ID" value="TWX71687.1"/>
    <property type="molecule type" value="Genomic_DNA"/>
</dbReference>
<name>A0A5C6QS75_9GAMM</name>
<comment type="caution">
    <text evidence="2">The sequence shown here is derived from an EMBL/GenBank/DDBJ whole genome shotgun (WGS) entry which is preliminary data.</text>
</comment>
<dbReference type="PROSITE" id="PS51257">
    <property type="entry name" value="PROKAR_LIPOPROTEIN"/>
    <property type="match status" value="1"/>
</dbReference>
<evidence type="ECO:0008006" key="4">
    <source>
        <dbReference type="Google" id="ProtNLM"/>
    </source>
</evidence>
<proteinExistence type="predicted"/>
<reference evidence="2 3" key="1">
    <citation type="submission" date="2019-07" db="EMBL/GenBank/DDBJ databases">
        <title>Genomes of sea-ice associated Colwellia species.</title>
        <authorList>
            <person name="Bowman J.P."/>
        </authorList>
    </citation>
    <scope>NUCLEOTIDE SEQUENCE [LARGE SCALE GENOMIC DNA]</scope>
    <source>
        <strain evidence="2 3">ACAM 459</strain>
    </source>
</reference>
<gene>
    <name evidence="2" type="ORF">ESZ36_00155</name>
</gene>
<accession>A0A5C6QS75</accession>
<dbReference type="SUPFAM" id="SSF82171">
    <property type="entry name" value="DPP6 N-terminal domain-like"/>
    <property type="match status" value="1"/>
</dbReference>
<feature type="chain" id="PRO_5022904049" description="WD40-like Beta Propeller Repeat" evidence="1">
    <location>
        <begin position="24"/>
        <end position="305"/>
    </location>
</feature>
<dbReference type="Pfam" id="PF07676">
    <property type="entry name" value="PD40"/>
    <property type="match status" value="2"/>
</dbReference>
<feature type="signal peptide" evidence="1">
    <location>
        <begin position="1"/>
        <end position="23"/>
    </location>
</feature>
<dbReference type="AlphaFoldDB" id="A0A5C6QS75"/>
<evidence type="ECO:0000256" key="1">
    <source>
        <dbReference type="SAM" id="SignalP"/>
    </source>
</evidence>
<keyword evidence="3" id="KW-1185">Reference proteome</keyword>
<dbReference type="InterPro" id="IPR011042">
    <property type="entry name" value="6-blade_b-propeller_TolB-like"/>
</dbReference>
<dbReference type="RefSeq" id="WP_146781867.1">
    <property type="nucleotide sequence ID" value="NZ_VOLT01000001.1"/>
</dbReference>
<protein>
    <recommendedName>
        <fullName evidence="4">WD40-like Beta Propeller Repeat</fullName>
    </recommendedName>
</protein>
<dbReference type="InterPro" id="IPR011659">
    <property type="entry name" value="WD40"/>
</dbReference>
<evidence type="ECO:0000313" key="2">
    <source>
        <dbReference type="EMBL" id="TWX71687.1"/>
    </source>
</evidence>
<dbReference type="Gene3D" id="2.120.10.30">
    <property type="entry name" value="TolB, C-terminal domain"/>
    <property type="match status" value="1"/>
</dbReference>
<dbReference type="OrthoDB" id="240809at2"/>
<keyword evidence="1" id="KW-0732">Signal</keyword>
<sequence>MKYIGVSITLLFSILACSSNSYSYSQDQFPIPDGPYLGQTPPGSTPEIFAPGIVNREKSTDLEGMFGLDMNTFYFVREGEEYGGVVKVGAFKGDKVSYGLAVIEYKNNKWQQSVVAKAASEPSISPDGNTILFKNGYIERTNDGWSEMKSLGEPFASIGIMRSAISSNGTIYFDTYTKELDTPLRFSRLVDGKYETPKSLGPQFGIGRYNAHPYIAPDESYIVFDSVRDAGQGSSDLYISFRKADGAWGPAINLGDKINTDASEKNPSVSPDGKFIFFDRRTKRGNTDVTIYWVDAQIIETLRPK</sequence>
<dbReference type="Proteomes" id="UP000321822">
    <property type="component" value="Unassembled WGS sequence"/>
</dbReference>
<evidence type="ECO:0000313" key="3">
    <source>
        <dbReference type="Proteomes" id="UP000321822"/>
    </source>
</evidence>
<organism evidence="2 3">
    <name type="scientific">Colwellia demingiae</name>
    <dbReference type="NCBI Taxonomy" id="89401"/>
    <lineage>
        <taxon>Bacteria</taxon>
        <taxon>Pseudomonadati</taxon>
        <taxon>Pseudomonadota</taxon>
        <taxon>Gammaproteobacteria</taxon>
        <taxon>Alteromonadales</taxon>
        <taxon>Colwelliaceae</taxon>
        <taxon>Colwellia</taxon>
    </lineage>
</organism>